<reference evidence="1 2" key="1">
    <citation type="journal article" date="2019" name="Sci. Rep.">
        <title>Orb-weaving spider Araneus ventricosus genome elucidates the spidroin gene catalogue.</title>
        <authorList>
            <person name="Kono N."/>
            <person name="Nakamura H."/>
            <person name="Ohtoshi R."/>
            <person name="Moran D.A.P."/>
            <person name="Shinohara A."/>
            <person name="Yoshida Y."/>
            <person name="Fujiwara M."/>
            <person name="Mori M."/>
            <person name="Tomita M."/>
            <person name="Arakawa K."/>
        </authorList>
    </citation>
    <scope>NUCLEOTIDE SEQUENCE [LARGE SCALE GENOMIC DNA]</scope>
</reference>
<proteinExistence type="predicted"/>
<gene>
    <name evidence="1" type="ORF">AVEN_80069_1</name>
</gene>
<dbReference type="AlphaFoldDB" id="A0A4Y2UWV3"/>
<dbReference type="Proteomes" id="UP000499080">
    <property type="component" value="Unassembled WGS sequence"/>
</dbReference>
<comment type="caution">
    <text evidence="1">The sequence shown here is derived from an EMBL/GenBank/DDBJ whole genome shotgun (WGS) entry which is preliminary data.</text>
</comment>
<dbReference type="EMBL" id="BGPR01040016">
    <property type="protein sequence ID" value="GBO16090.1"/>
    <property type="molecule type" value="Genomic_DNA"/>
</dbReference>
<name>A0A4Y2UWV3_ARAVE</name>
<organism evidence="1 2">
    <name type="scientific">Araneus ventricosus</name>
    <name type="common">Orbweaver spider</name>
    <name type="synonym">Epeira ventricosa</name>
    <dbReference type="NCBI Taxonomy" id="182803"/>
    <lineage>
        <taxon>Eukaryota</taxon>
        <taxon>Metazoa</taxon>
        <taxon>Ecdysozoa</taxon>
        <taxon>Arthropoda</taxon>
        <taxon>Chelicerata</taxon>
        <taxon>Arachnida</taxon>
        <taxon>Araneae</taxon>
        <taxon>Araneomorphae</taxon>
        <taxon>Entelegynae</taxon>
        <taxon>Araneoidea</taxon>
        <taxon>Araneidae</taxon>
        <taxon>Araneus</taxon>
    </lineage>
</organism>
<evidence type="ECO:0000313" key="1">
    <source>
        <dbReference type="EMBL" id="GBO16090.1"/>
    </source>
</evidence>
<protein>
    <submittedName>
        <fullName evidence="1">Uncharacterized protein</fullName>
    </submittedName>
</protein>
<sequence length="109" mass="13365">MYKIWLMSRYQKLQQRCPSDNYWRKFKFRARSRSIITQRKVLIYNTAVCNPHQFLSDVLLTLKEEGRHSRIVGMVYPHLAEYLQMWLVSRYIRITATRCPSDNYWREKS</sequence>
<keyword evidence="2" id="KW-1185">Reference proteome</keyword>
<evidence type="ECO:0000313" key="2">
    <source>
        <dbReference type="Proteomes" id="UP000499080"/>
    </source>
</evidence>
<accession>A0A4Y2UWV3</accession>